<dbReference type="Proteomes" id="UP001187471">
    <property type="component" value="Unassembled WGS sequence"/>
</dbReference>
<sequence length="204" mass="23274">MDNDKYKPRMSTKKAHQGWNEKQWTSIFSWPVTVIGLQGCQKVDCPPQCTCGCFIDWAGDTNDRHLTSGYCFNTGSAAVSWCSKKQDIVVLSSTEAEYVAATMATQECVWLKRLIGDMFCEVDYAVQIKCDNESAIKLASNPIFHARTKHIEVRYHFVREKVLNEEVELLSVRTNDQVADIFRKALVEPKFQRFRDALGVISLH</sequence>
<evidence type="ECO:0000313" key="1">
    <source>
        <dbReference type="EMBL" id="KAK2979108.1"/>
    </source>
</evidence>
<organism evidence="1 2">
    <name type="scientific">Escallonia rubra</name>
    <dbReference type="NCBI Taxonomy" id="112253"/>
    <lineage>
        <taxon>Eukaryota</taxon>
        <taxon>Viridiplantae</taxon>
        <taxon>Streptophyta</taxon>
        <taxon>Embryophyta</taxon>
        <taxon>Tracheophyta</taxon>
        <taxon>Spermatophyta</taxon>
        <taxon>Magnoliopsida</taxon>
        <taxon>eudicotyledons</taxon>
        <taxon>Gunneridae</taxon>
        <taxon>Pentapetalae</taxon>
        <taxon>asterids</taxon>
        <taxon>campanulids</taxon>
        <taxon>Escalloniales</taxon>
        <taxon>Escalloniaceae</taxon>
        <taxon>Escallonia</taxon>
    </lineage>
</organism>
<proteinExistence type="predicted"/>
<dbReference type="CDD" id="cd09272">
    <property type="entry name" value="RNase_HI_RT_Ty1"/>
    <property type="match status" value="1"/>
</dbReference>
<keyword evidence="2" id="KW-1185">Reference proteome</keyword>
<evidence type="ECO:0000313" key="2">
    <source>
        <dbReference type="Proteomes" id="UP001187471"/>
    </source>
</evidence>
<name>A0AA88UDT7_9ASTE</name>
<comment type="caution">
    <text evidence="1">The sequence shown here is derived from an EMBL/GenBank/DDBJ whole genome shotgun (WGS) entry which is preliminary data.</text>
</comment>
<evidence type="ECO:0008006" key="3">
    <source>
        <dbReference type="Google" id="ProtNLM"/>
    </source>
</evidence>
<gene>
    <name evidence="1" type="ORF">RJ640_022103</name>
</gene>
<protein>
    <recommendedName>
        <fullName evidence="3">Retrovirus-related Pol polyprotein from transposon TNT 1-94</fullName>
    </recommendedName>
</protein>
<dbReference type="EMBL" id="JAVXUO010001797">
    <property type="protein sequence ID" value="KAK2979108.1"/>
    <property type="molecule type" value="Genomic_DNA"/>
</dbReference>
<dbReference type="PANTHER" id="PTHR11439">
    <property type="entry name" value="GAG-POL-RELATED RETROTRANSPOSON"/>
    <property type="match status" value="1"/>
</dbReference>
<reference evidence="1" key="1">
    <citation type="submission" date="2022-12" db="EMBL/GenBank/DDBJ databases">
        <title>Draft genome assemblies for two species of Escallonia (Escalloniales).</title>
        <authorList>
            <person name="Chanderbali A."/>
            <person name="Dervinis C."/>
            <person name="Anghel I."/>
            <person name="Soltis D."/>
            <person name="Soltis P."/>
            <person name="Zapata F."/>
        </authorList>
    </citation>
    <scope>NUCLEOTIDE SEQUENCE</scope>
    <source>
        <strain evidence="1">UCBG92.1500</strain>
        <tissue evidence="1">Leaf</tissue>
    </source>
</reference>
<dbReference type="PANTHER" id="PTHR11439:SF481">
    <property type="entry name" value="REVERSE TRANSCRIPTASE TY1_COPIA-TYPE DOMAIN-CONTAINING PROTEIN"/>
    <property type="match status" value="1"/>
</dbReference>
<accession>A0AA88UDT7</accession>
<dbReference type="AlphaFoldDB" id="A0AA88UDT7"/>